<dbReference type="PANTHER" id="PTHR19961:SF64">
    <property type="entry name" value="FIMBRIN-3"/>
    <property type="match status" value="1"/>
</dbReference>
<evidence type="ECO:0000256" key="1">
    <source>
        <dbReference type="ARBA" id="ARBA00004245"/>
    </source>
</evidence>
<protein>
    <recommendedName>
        <fullName evidence="7">Calponin-homology (CH) domain-containing protein</fullName>
    </recommendedName>
</protein>
<accession>A0ABQ7MF58</accession>
<gene>
    <name evidence="5" type="primary">A05g504510.1_BraROA</name>
    <name evidence="5" type="ORF">IGI04_019197</name>
</gene>
<evidence type="ECO:0000313" key="5">
    <source>
        <dbReference type="EMBL" id="KAG5397383.1"/>
    </source>
</evidence>
<sequence>MSGVGVIVSDPWLQSQLTQVELRSLNSKMVCFYSKCRDDERAINMKRVLNPWERNENHTLCLNSVRAVGCSVVNIGTHDMAEGRIQLLADLSLKKMASAY</sequence>
<keyword evidence="4" id="KW-0963">Cytoplasm</keyword>
<comment type="subcellular location">
    <subcellularLocation>
        <location evidence="1">Cytoplasm</location>
        <location evidence="1">Cytoskeleton</location>
    </subcellularLocation>
</comment>
<organism evidence="5 6">
    <name type="scientific">Brassica rapa subsp. trilocularis</name>
    <dbReference type="NCBI Taxonomy" id="1813537"/>
    <lineage>
        <taxon>Eukaryota</taxon>
        <taxon>Viridiplantae</taxon>
        <taxon>Streptophyta</taxon>
        <taxon>Embryophyta</taxon>
        <taxon>Tracheophyta</taxon>
        <taxon>Spermatophyta</taxon>
        <taxon>Magnoliopsida</taxon>
        <taxon>eudicotyledons</taxon>
        <taxon>Gunneridae</taxon>
        <taxon>Pentapetalae</taxon>
        <taxon>rosids</taxon>
        <taxon>malvids</taxon>
        <taxon>Brassicales</taxon>
        <taxon>Brassicaceae</taxon>
        <taxon>Brassiceae</taxon>
        <taxon>Brassica</taxon>
    </lineage>
</organism>
<evidence type="ECO:0000313" key="6">
    <source>
        <dbReference type="Proteomes" id="UP000823674"/>
    </source>
</evidence>
<reference evidence="5 6" key="1">
    <citation type="submission" date="2021-03" db="EMBL/GenBank/DDBJ databases">
        <authorList>
            <person name="King G.J."/>
            <person name="Bancroft I."/>
            <person name="Baten A."/>
            <person name="Bloomfield J."/>
            <person name="Borpatragohain P."/>
            <person name="He Z."/>
            <person name="Irish N."/>
            <person name="Irwin J."/>
            <person name="Liu K."/>
            <person name="Mauleon R.P."/>
            <person name="Moore J."/>
            <person name="Morris R."/>
            <person name="Ostergaard L."/>
            <person name="Wang B."/>
            <person name="Wells R."/>
        </authorList>
    </citation>
    <scope>NUCLEOTIDE SEQUENCE [LARGE SCALE GENOMIC DNA]</scope>
    <source>
        <strain evidence="5">R-o-18</strain>
        <tissue evidence="5">Leaf</tissue>
    </source>
</reference>
<evidence type="ECO:0008006" key="7">
    <source>
        <dbReference type="Google" id="ProtNLM"/>
    </source>
</evidence>
<keyword evidence="4" id="KW-0206">Cytoskeleton</keyword>
<dbReference type="InterPro" id="IPR036872">
    <property type="entry name" value="CH_dom_sf"/>
</dbReference>
<dbReference type="SUPFAM" id="SSF47576">
    <property type="entry name" value="Calponin-homology domain, CH-domain"/>
    <property type="match status" value="1"/>
</dbReference>
<proteinExistence type="predicted"/>
<keyword evidence="3" id="KW-0009">Actin-binding</keyword>
<dbReference type="InterPro" id="IPR039959">
    <property type="entry name" value="Fimbrin/Plastin"/>
</dbReference>
<dbReference type="Gene3D" id="1.10.418.10">
    <property type="entry name" value="Calponin-like domain"/>
    <property type="match status" value="1"/>
</dbReference>
<keyword evidence="2" id="KW-0677">Repeat</keyword>
<dbReference type="PANTHER" id="PTHR19961">
    <property type="entry name" value="FIMBRIN/PLASTIN"/>
    <property type="match status" value="1"/>
</dbReference>
<dbReference type="Proteomes" id="UP000823674">
    <property type="component" value="Chromosome A05"/>
</dbReference>
<comment type="caution">
    <text evidence="5">The sequence shown here is derived from an EMBL/GenBank/DDBJ whole genome shotgun (WGS) entry which is preliminary data.</text>
</comment>
<keyword evidence="6" id="KW-1185">Reference proteome</keyword>
<evidence type="ECO:0000256" key="4">
    <source>
        <dbReference type="ARBA" id="ARBA00023212"/>
    </source>
</evidence>
<evidence type="ECO:0000256" key="2">
    <source>
        <dbReference type="ARBA" id="ARBA00022737"/>
    </source>
</evidence>
<evidence type="ECO:0000256" key="3">
    <source>
        <dbReference type="ARBA" id="ARBA00023203"/>
    </source>
</evidence>
<dbReference type="EMBL" id="JADBGQ010000005">
    <property type="protein sequence ID" value="KAG5397383.1"/>
    <property type="molecule type" value="Genomic_DNA"/>
</dbReference>
<name>A0ABQ7MF58_BRACM</name>